<dbReference type="Proteomes" id="UP000494165">
    <property type="component" value="Unassembled WGS sequence"/>
</dbReference>
<feature type="domain" description="CRAL-TRIO" evidence="1">
    <location>
        <begin position="96"/>
        <end position="262"/>
    </location>
</feature>
<dbReference type="EMBL" id="CADEPI010000129">
    <property type="protein sequence ID" value="CAB3376561.1"/>
    <property type="molecule type" value="Genomic_DNA"/>
</dbReference>
<dbReference type="OrthoDB" id="6682367at2759"/>
<dbReference type="PANTHER" id="PTHR10174">
    <property type="entry name" value="ALPHA-TOCOPHEROL TRANSFER PROTEIN-RELATED"/>
    <property type="match status" value="1"/>
</dbReference>
<dbReference type="Gene3D" id="1.10.8.20">
    <property type="entry name" value="N-terminal domain of phosphatidylinositol transfer protein sec14p"/>
    <property type="match status" value="1"/>
</dbReference>
<dbReference type="CDD" id="cd00170">
    <property type="entry name" value="SEC14"/>
    <property type="match status" value="1"/>
</dbReference>
<reference evidence="2 3" key="1">
    <citation type="submission" date="2020-04" db="EMBL/GenBank/DDBJ databases">
        <authorList>
            <person name="Alioto T."/>
            <person name="Alioto T."/>
            <person name="Gomez Garrido J."/>
        </authorList>
    </citation>
    <scope>NUCLEOTIDE SEQUENCE [LARGE SCALE GENOMIC DNA]</scope>
</reference>
<dbReference type="InterPro" id="IPR001251">
    <property type="entry name" value="CRAL-TRIO_dom"/>
</dbReference>
<dbReference type="SMART" id="SM01100">
    <property type="entry name" value="CRAL_TRIO_N"/>
    <property type="match status" value="1"/>
</dbReference>
<dbReference type="SMART" id="SM00516">
    <property type="entry name" value="SEC14"/>
    <property type="match status" value="1"/>
</dbReference>
<proteinExistence type="predicted"/>
<dbReference type="AlphaFoldDB" id="A0A8S1D9R3"/>
<dbReference type="InterPro" id="IPR036865">
    <property type="entry name" value="CRAL-TRIO_dom_sf"/>
</dbReference>
<protein>
    <recommendedName>
        <fullName evidence="1">CRAL-TRIO domain-containing protein</fullName>
    </recommendedName>
</protein>
<sequence>MGLKSNELNIRELPPDLLESAIKNLNEDPKRRAADVQAIRDWLKKQPHIKGDLDDQTIVNFLRGCKFSLERTKEKLDMYFTIKSAVPEFFGERDFKSKKMAEILDLAFYFPLPEPDDLGRRVCLLRAGQNDPNLIKMEDVFKANFMMMDMMIRNDDRAVINGIVNVMDMESLSMGHISQMTPSFVKKVTVCSEEGYPIRPQGQNFINTPTFFNVIYNIFNSFVKEKIAKRNFVHGKNMESLYENVPQRLLPAEYGGKAGTIAEINKAYVKQLLEFNDWYIKDAKSGVDEKKRPGKPKTSQDIFGLEGSFRQLNVD</sequence>
<dbReference type="PANTHER" id="PTHR10174:SF224">
    <property type="entry name" value="RETINOL-BINDING PROTEIN PINTA"/>
    <property type="match status" value="1"/>
</dbReference>
<accession>A0A8S1D9R3</accession>
<dbReference type="GO" id="GO:0016020">
    <property type="term" value="C:membrane"/>
    <property type="evidence" value="ECO:0007669"/>
    <property type="project" value="TreeGrafter"/>
</dbReference>
<dbReference type="GO" id="GO:1902936">
    <property type="term" value="F:phosphatidylinositol bisphosphate binding"/>
    <property type="evidence" value="ECO:0007669"/>
    <property type="project" value="TreeGrafter"/>
</dbReference>
<dbReference type="Pfam" id="PF00650">
    <property type="entry name" value="CRAL_TRIO"/>
    <property type="match status" value="1"/>
</dbReference>
<evidence type="ECO:0000313" key="2">
    <source>
        <dbReference type="EMBL" id="CAB3376561.1"/>
    </source>
</evidence>
<dbReference type="SUPFAM" id="SSF46938">
    <property type="entry name" value="CRAL/TRIO N-terminal domain"/>
    <property type="match status" value="1"/>
</dbReference>
<comment type="caution">
    <text evidence="2">The sequence shown here is derived from an EMBL/GenBank/DDBJ whole genome shotgun (WGS) entry which is preliminary data.</text>
</comment>
<dbReference type="InterPro" id="IPR036273">
    <property type="entry name" value="CRAL/TRIO_N_dom_sf"/>
</dbReference>
<keyword evidence="3" id="KW-1185">Reference proteome</keyword>
<dbReference type="SUPFAM" id="SSF52087">
    <property type="entry name" value="CRAL/TRIO domain"/>
    <property type="match status" value="1"/>
</dbReference>
<dbReference type="PROSITE" id="PS50191">
    <property type="entry name" value="CRAL_TRIO"/>
    <property type="match status" value="1"/>
</dbReference>
<evidence type="ECO:0000313" key="3">
    <source>
        <dbReference type="Proteomes" id="UP000494165"/>
    </source>
</evidence>
<organism evidence="2 3">
    <name type="scientific">Cloeon dipterum</name>
    <dbReference type="NCBI Taxonomy" id="197152"/>
    <lineage>
        <taxon>Eukaryota</taxon>
        <taxon>Metazoa</taxon>
        <taxon>Ecdysozoa</taxon>
        <taxon>Arthropoda</taxon>
        <taxon>Hexapoda</taxon>
        <taxon>Insecta</taxon>
        <taxon>Pterygota</taxon>
        <taxon>Palaeoptera</taxon>
        <taxon>Ephemeroptera</taxon>
        <taxon>Pisciforma</taxon>
        <taxon>Baetidae</taxon>
        <taxon>Cloeon</taxon>
    </lineage>
</organism>
<dbReference type="Gene3D" id="1.20.5.1200">
    <property type="entry name" value="Alpha-tocopherol transfer"/>
    <property type="match status" value="1"/>
</dbReference>
<gene>
    <name evidence="2" type="ORF">CLODIP_2_CD06034</name>
</gene>
<dbReference type="InterPro" id="IPR011074">
    <property type="entry name" value="CRAL/TRIO_N_dom"/>
</dbReference>
<dbReference type="PRINTS" id="PR00180">
    <property type="entry name" value="CRETINALDHBP"/>
</dbReference>
<dbReference type="Gene3D" id="3.40.525.10">
    <property type="entry name" value="CRAL-TRIO lipid binding domain"/>
    <property type="match status" value="1"/>
</dbReference>
<evidence type="ECO:0000259" key="1">
    <source>
        <dbReference type="PROSITE" id="PS50191"/>
    </source>
</evidence>
<name>A0A8S1D9R3_9INSE</name>